<accession>A0ABQ1R3B3</accession>
<evidence type="ECO:0000313" key="3">
    <source>
        <dbReference type="EMBL" id="GGD53445.1"/>
    </source>
</evidence>
<dbReference type="HAMAP" id="MF_00816">
    <property type="entry name" value="UPF0352"/>
    <property type="match status" value="1"/>
</dbReference>
<name>A0ABQ1R3B3_9ALTE</name>
<gene>
    <name evidence="3" type="ORF">GCM10011357_06560</name>
</gene>
<evidence type="ECO:0000256" key="2">
    <source>
        <dbReference type="SAM" id="MobiDB-lite"/>
    </source>
</evidence>
<dbReference type="Gene3D" id="1.10.3390.10">
    <property type="entry name" value="YejL-like"/>
    <property type="match status" value="1"/>
</dbReference>
<evidence type="ECO:0000313" key="4">
    <source>
        <dbReference type="Proteomes" id="UP000614272"/>
    </source>
</evidence>
<dbReference type="NCBIfam" id="NF010242">
    <property type="entry name" value="PRK13689.1"/>
    <property type="match status" value="1"/>
</dbReference>
<dbReference type="Proteomes" id="UP000614272">
    <property type="component" value="Unassembled WGS sequence"/>
</dbReference>
<keyword evidence="4" id="KW-1185">Reference proteome</keyword>
<comment type="similarity">
    <text evidence="1">Belongs to the UPF0352 family.</text>
</comment>
<protein>
    <recommendedName>
        <fullName evidence="1">UPF0352 protein GCM10011357_06560</fullName>
    </recommendedName>
</protein>
<dbReference type="InterPro" id="IPR023202">
    <property type="entry name" value="YejL_sf"/>
</dbReference>
<comment type="caution">
    <text evidence="3">The sequence shown here is derived from an EMBL/GenBank/DDBJ whole genome shotgun (WGS) entry which is preliminary data.</text>
</comment>
<dbReference type="SUPFAM" id="SSF158651">
    <property type="entry name" value="YejL-like"/>
    <property type="match status" value="1"/>
</dbReference>
<dbReference type="InterPro" id="IPR009857">
    <property type="entry name" value="UPF0352"/>
</dbReference>
<dbReference type="Pfam" id="PF07208">
    <property type="entry name" value="DUF1414"/>
    <property type="match status" value="1"/>
</dbReference>
<feature type="region of interest" description="Disordered" evidence="2">
    <location>
        <begin position="1"/>
        <end position="21"/>
    </location>
</feature>
<proteinExistence type="inferred from homology"/>
<reference evidence="4" key="1">
    <citation type="journal article" date="2019" name="Int. J. Syst. Evol. Microbiol.">
        <title>The Global Catalogue of Microorganisms (GCM) 10K type strain sequencing project: providing services to taxonomists for standard genome sequencing and annotation.</title>
        <authorList>
            <consortium name="The Broad Institute Genomics Platform"/>
            <consortium name="The Broad Institute Genome Sequencing Center for Infectious Disease"/>
            <person name="Wu L."/>
            <person name="Ma J."/>
        </authorList>
    </citation>
    <scope>NUCLEOTIDE SEQUENCE [LARGE SCALE GENOMIC DNA]</scope>
    <source>
        <strain evidence="4">CGMCC 1.12923</strain>
    </source>
</reference>
<sequence>MPQAPLAQEHKDMPQQSKYSDTQFDSLSQDLIGVLQKHQADRELSLMALGNLITGIFNHQVADNQRDSLAHEFTRILLKSIDAPESSGQNKNQ</sequence>
<dbReference type="EMBL" id="BMGJ01000002">
    <property type="protein sequence ID" value="GGD53445.1"/>
    <property type="molecule type" value="Genomic_DNA"/>
</dbReference>
<organism evidence="3 4">
    <name type="scientific">Lacimicrobium alkaliphilum</name>
    <dbReference type="NCBI Taxonomy" id="1526571"/>
    <lineage>
        <taxon>Bacteria</taxon>
        <taxon>Pseudomonadati</taxon>
        <taxon>Pseudomonadota</taxon>
        <taxon>Gammaproteobacteria</taxon>
        <taxon>Alteromonadales</taxon>
        <taxon>Alteromonadaceae</taxon>
        <taxon>Lacimicrobium</taxon>
    </lineage>
</organism>
<evidence type="ECO:0000256" key="1">
    <source>
        <dbReference type="HAMAP-Rule" id="MF_00816"/>
    </source>
</evidence>